<dbReference type="PANTHER" id="PTHR48475:SF2">
    <property type="entry name" value="RIBONUCLEASE H"/>
    <property type="match status" value="1"/>
</dbReference>
<gene>
    <name evidence="2" type="ORF">Sango_1552500</name>
</gene>
<protein>
    <recommendedName>
        <fullName evidence="1">RNase H type-1 domain-containing protein</fullName>
    </recommendedName>
</protein>
<accession>A0AAE2BTF7</accession>
<proteinExistence type="predicted"/>
<evidence type="ECO:0000313" key="3">
    <source>
        <dbReference type="Proteomes" id="UP001289374"/>
    </source>
</evidence>
<reference evidence="2" key="2">
    <citation type="journal article" date="2024" name="Plant">
        <title>Genomic evolution and insights into agronomic trait innovations of Sesamum species.</title>
        <authorList>
            <person name="Miao H."/>
            <person name="Wang L."/>
            <person name="Qu L."/>
            <person name="Liu H."/>
            <person name="Sun Y."/>
            <person name="Le M."/>
            <person name="Wang Q."/>
            <person name="Wei S."/>
            <person name="Zheng Y."/>
            <person name="Lin W."/>
            <person name="Duan Y."/>
            <person name="Cao H."/>
            <person name="Xiong S."/>
            <person name="Wang X."/>
            <person name="Wei L."/>
            <person name="Li C."/>
            <person name="Ma Q."/>
            <person name="Ju M."/>
            <person name="Zhao R."/>
            <person name="Li G."/>
            <person name="Mu C."/>
            <person name="Tian Q."/>
            <person name="Mei H."/>
            <person name="Zhang T."/>
            <person name="Gao T."/>
            <person name="Zhang H."/>
        </authorList>
    </citation>
    <scope>NUCLEOTIDE SEQUENCE</scope>
    <source>
        <strain evidence="2">K16</strain>
    </source>
</reference>
<reference evidence="2" key="1">
    <citation type="submission" date="2020-06" db="EMBL/GenBank/DDBJ databases">
        <authorList>
            <person name="Li T."/>
            <person name="Hu X."/>
            <person name="Zhang T."/>
            <person name="Song X."/>
            <person name="Zhang H."/>
            <person name="Dai N."/>
            <person name="Sheng W."/>
            <person name="Hou X."/>
            <person name="Wei L."/>
        </authorList>
    </citation>
    <scope>NUCLEOTIDE SEQUENCE</scope>
    <source>
        <strain evidence="2">K16</strain>
        <tissue evidence="2">Leaf</tissue>
    </source>
</reference>
<feature type="domain" description="RNase H type-1" evidence="1">
    <location>
        <begin position="158"/>
        <end position="209"/>
    </location>
</feature>
<keyword evidence="3" id="KW-1185">Reference proteome</keyword>
<evidence type="ECO:0000313" key="2">
    <source>
        <dbReference type="EMBL" id="KAK4397159.1"/>
    </source>
</evidence>
<dbReference type="SUPFAM" id="SSF56672">
    <property type="entry name" value="DNA/RNA polymerases"/>
    <property type="match status" value="1"/>
</dbReference>
<name>A0AAE2BTF7_9LAMI</name>
<dbReference type="AlphaFoldDB" id="A0AAE2BTF7"/>
<dbReference type="InterPro" id="IPR043128">
    <property type="entry name" value="Rev_trsase/Diguanyl_cyclase"/>
</dbReference>
<comment type="caution">
    <text evidence="2">The sequence shown here is derived from an EMBL/GenBank/DDBJ whole genome shotgun (WGS) entry which is preliminary data.</text>
</comment>
<organism evidence="2 3">
    <name type="scientific">Sesamum angolense</name>
    <dbReference type="NCBI Taxonomy" id="2727404"/>
    <lineage>
        <taxon>Eukaryota</taxon>
        <taxon>Viridiplantae</taxon>
        <taxon>Streptophyta</taxon>
        <taxon>Embryophyta</taxon>
        <taxon>Tracheophyta</taxon>
        <taxon>Spermatophyta</taxon>
        <taxon>Magnoliopsida</taxon>
        <taxon>eudicotyledons</taxon>
        <taxon>Gunneridae</taxon>
        <taxon>Pentapetalae</taxon>
        <taxon>asterids</taxon>
        <taxon>lamiids</taxon>
        <taxon>Lamiales</taxon>
        <taxon>Pedaliaceae</taxon>
        <taxon>Sesamum</taxon>
    </lineage>
</organism>
<dbReference type="InterPro" id="IPR036397">
    <property type="entry name" value="RNaseH_sf"/>
</dbReference>
<dbReference type="InterPro" id="IPR043502">
    <property type="entry name" value="DNA/RNA_pol_sf"/>
</dbReference>
<dbReference type="Proteomes" id="UP001289374">
    <property type="component" value="Unassembled WGS sequence"/>
</dbReference>
<dbReference type="InterPro" id="IPR002156">
    <property type="entry name" value="RNaseH_domain"/>
</dbReference>
<dbReference type="GO" id="GO:0004523">
    <property type="term" value="F:RNA-DNA hybrid ribonuclease activity"/>
    <property type="evidence" value="ECO:0007669"/>
    <property type="project" value="InterPro"/>
</dbReference>
<dbReference type="GO" id="GO:0003676">
    <property type="term" value="F:nucleic acid binding"/>
    <property type="evidence" value="ECO:0007669"/>
    <property type="project" value="InterPro"/>
</dbReference>
<sequence>MRVWGQWRVFPRIHGKPMRHRDQPSKDQDYLGHGTPININEVQQLTGRMAALSQFISKSIEKGLPLFKTLRKVKNFEWIEECQQVFEELKAYLAKLPLLVKPIPGLGLGRLRIRNDRNNPGRSSLKETLVTPSGRILHRTREWSRRSNYLPQGEDMEFAIKFDFKASNNEAEYEGLVLGMKIAQDAGASHLLAYSDSELIVKQVNGEVKQPGKTS</sequence>
<evidence type="ECO:0000259" key="1">
    <source>
        <dbReference type="Pfam" id="PF13456"/>
    </source>
</evidence>
<dbReference type="EMBL" id="JACGWL010000008">
    <property type="protein sequence ID" value="KAK4397159.1"/>
    <property type="molecule type" value="Genomic_DNA"/>
</dbReference>
<dbReference type="Pfam" id="PF13456">
    <property type="entry name" value="RVT_3"/>
    <property type="match status" value="1"/>
</dbReference>
<dbReference type="Gene3D" id="3.30.420.10">
    <property type="entry name" value="Ribonuclease H-like superfamily/Ribonuclease H"/>
    <property type="match status" value="1"/>
</dbReference>
<dbReference type="Gene3D" id="3.30.70.270">
    <property type="match status" value="1"/>
</dbReference>
<dbReference type="PANTHER" id="PTHR48475">
    <property type="entry name" value="RIBONUCLEASE H"/>
    <property type="match status" value="1"/>
</dbReference>